<dbReference type="SUPFAM" id="SSF52518">
    <property type="entry name" value="Thiamin diphosphate-binding fold (THDP-binding)"/>
    <property type="match status" value="1"/>
</dbReference>
<gene>
    <name evidence="5" type="ORF">D4T97_014800</name>
</gene>
<dbReference type="SUPFAM" id="SSF52922">
    <property type="entry name" value="TK C-terminal domain-like"/>
    <property type="match status" value="1"/>
</dbReference>
<dbReference type="FunFam" id="3.40.50.970:FF:000001">
    <property type="entry name" value="Pyruvate dehydrogenase E1 beta subunit"/>
    <property type="match status" value="1"/>
</dbReference>
<dbReference type="GO" id="GO:0016491">
    <property type="term" value="F:oxidoreductase activity"/>
    <property type="evidence" value="ECO:0007669"/>
    <property type="project" value="UniProtKB-KW"/>
</dbReference>
<dbReference type="Pfam" id="PF02780">
    <property type="entry name" value="Transketolase_C"/>
    <property type="match status" value="1"/>
</dbReference>
<evidence type="ECO:0000313" key="5">
    <source>
        <dbReference type="EMBL" id="RST72690.1"/>
    </source>
</evidence>
<dbReference type="Proteomes" id="UP000287156">
    <property type="component" value="Unassembled WGS sequence"/>
</dbReference>
<dbReference type="InterPro" id="IPR033248">
    <property type="entry name" value="Transketolase_C"/>
</dbReference>
<dbReference type="PANTHER" id="PTHR43257">
    <property type="entry name" value="PYRUVATE DEHYDROGENASE E1 COMPONENT BETA SUBUNIT"/>
    <property type="match status" value="1"/>
</dbReference>
<dbReference type="PANTHER" id="PTHR43257:SF2">
    <property type="entry name" value="PYRUVATE DEHYDROGENASE E1 COMPONENT SUBUNIT BETA"/>
    <property type="match status" value="1"/>
</dbReference>
<keyword evidence="3" id="KW-0786">Thiamine pyrophosphate</keyword>
<dbReference type="OrthoDB" id="9771835at2"/>
<dbReference type="Gene3D" id="3.40.50.920">
    <property type="match status" value="1"/>
</dbReference>
<dbReference type="Pfam" id="PF02779">
    <property type="entry name" value="Transket_pyr"/>
    <property type="match status" value="1"/>
</dbReference>
<dbReference type="EMBL" id="QYTV02000007">
    <property type="protein sequence ID" value="RST72690.1"/>
    <property type="molecule type" value="Genomic_DNA"/>
</dbReference>
<dbReference type="SMART" id="SM00861">
    <property type="entry name" value="Transket_pyr"/>
    <property type="match status" value="1"/>
</dbReference>
<evidence type="ECO:0000259" key="4">
    <source>
        <dbReference type="SMART" id="SM00861"/>
    </source>
</evidence>
<accession>A0A429XWD1</accession>
<dbReference type="CDD" id="cd07036">
    <property type="entry name" value="TPP_PYR_E1-PDHc-beta_like"/>
    <property type="match status" value="1"/>
</dbReference>
<dbReference type="Gene3D" id="3.40.50.970">
    <property type="match status" value="1"/>
</dbReference>
<dbReference type="RefSeq" id="WP_126051536.1">
    <property type="nucleotide sequence ID" value="NZ_QYTV02000007.1"/>
</dbReference>
<evidence type="ECO:0000256" key="3">
    <source>
        <dbReference type="ARBA" id="ARBA00023052"/>
    </source>
</evidence>
<dbReference type="AlphaFoldDB" id="A0A429XWD1"/>
<evidence type="ECO:0000256" key="1">
    <source>
        <dbReference type="ARBA" id="ARBA00001964"/>
    </source>
</evidence>
<dbReference type="InterPro" id="IPR005475">
    <property type="entry name" value="Transketolase-like_Pyr-bd"/>
</dbReference>
<reference evidence="5" key="1">
    <citation type="submission" date="2018-12" db="EMBL/GenBank/DDBJ databases">
        <authorList>
            <person name="Sun L."/>
            <person name="Chen Z."/>
        </authorList>
    </citation>
    <scope>NUCLEOTIDE SEQUENCE [LARGE SCALE GENOMIC DNA]</scope>
    <source>
        <strain evidence="5">3-2-2</strain>
    </source>
</reference>
<feature type="domain" description="Transketolase-like pyrimidine-binding" evidence="4">
    <location>
        <begin position="9"/>
        <end position="184"/>
    </location>
</feature>
<comment type="caution">
    <text evidence="5">The sequence shown here is derived from an EMBL/GenBank/DDBJ whole genome shotgun (WGS) entry which is preliminary data.</text>
</comment>
<keyword evidence="6" id="KW-1185">Reference proteome</keyword>
<keyword evidence="2" id="KW-0560">Oxidoreductase</keyword>
<proteinExistence type="predicted"/>
<dbReference type="FunFam" id="3.40.50.920:FF:000001">
    <property type="entry name" value="Pyruvate dehydrogenase E1 beta subunit"/>
    <property type="match status" value="1"/>
</dbReference>
<comment type="cofactor">
    <cofactor evidence="1">
        <name>thiamine diphosphate</name>
        <dbReference type="ChEBI" id="CHEBI:58937"/>
    </cofactor>
</comment>
<protein>
    <submittedName>
        <fullName evidence="5">Alpha-ketoacid dehydrogenase subunit beta</fullName>
    </submittedName>
</protein>
<evidence type="ECO:0000256" key="2">
    <source>
        <dbReference type="ARBA" id="ARBA00023002"/>
    </source>
</evidence>
<dbReference type="InterPro" id="IPR009014">
    <property type="entry name" value="Transketo_C/PFOR_II"/>
</dbReference>
<evidence type="ECO:0000313" key="6">
    <source>
        <dbReference type="Proteomes" id="UP000287156"/>
    </source>
</evidence>
<dbReference type="InterPro" id="IPR029061">
    <property type="entry name" value="THDP-binding"/>
</dbReference>
<name>A0A429XWD1_9BACI</name>
<sequence length="330" mass="36228">MLANATKQMTLIQAVTDGLRTMLKENDEVLILGEDVGKNGGVFRATDGLQEEFGEERVIDTPLSEAGIIGTSIGMAMYGMKPVAEIQFLGFVYPAYEQIMTHATRMRYRSMGEFTVPMVIRAPYGAGVRAPEIHSDSVEALFTHMPGIKVVCPSNPYDAKGLLISAIEDPDPVLFLESLRLYRSVRGEVPEEKYTVEIGKGARLKEGEDVTLIAWGAMIPIAMKAAEEAKEQGISCDVIDLRTLYPIDKDIIAESVQKTGRCVIVHEAHGTGGLGNDIVSIINDTSFLFMKAPIERVTGADVHVPFWALEEHYLPTPARVKEAIDKVINF</sequence>
<organism evidence="5 6">
    <name type="scientific">Siminovitchia acidinfaciens</name>
    <dbReference type="NCBI Taxonomy" id="2321395"/>
    <lineage>
        <taxon>Bacteria</taxon>
        <taxon>Bacillati</taxon>
        <taxon>Bacillota</taxon>
        <taxon>Bacilli</taxon>
        <taxon>Bacillales</taxon>
        <taxon>Bacillaceae</taxon>
        <taxon>Siminovitchia</taxon>
    </lineage>
</organism>